<gene>
    <name evidence="1" type="ORF">SAMN05216255_1068</name>
</gene>
<evidence type="ECO:0000313" key="1">
    <source>
        <dbReference type="EMBL" id="SNR93108.1"/>
    </source>
</evidence>
<dbReference type="RefSeq" id="WP_010483647.1">
    <property type="nucleotide sequence ID" value="NZ_FZOG01000001.1"/>
</dbReference>
<reference evidence="2" key="1">
    <citation type="submission" date="2017-06" db="EMBL/GenBank/DDBJ databases">
        <authorList>
            <person name="Varghese N."/>
            <person name="Submissions S."/>
        </authorList>
    </citation>
    <scope>NUCLEOTIDE SEQUENCE [LARGE SCALE GENOMIC DNA]</scope>
    <source>
        <strain evidence="2">CIP 108523</strain>
    </source>
</reference>
<dbReference type="Proteomes" id="UP000242915">
    <property type="component" value="Unassembled WGS sequence"/>
</dbReference>
<evidence type="ECO:0000313" key="2">
    <source>
        <dbReference type="Proteomes" id="UP000242915"/>
    </source>
</evidence>
<protein>
    <recommendedName>
        <fullName evidence="3">Filamentous hemagglutinin</fullName>
    </recommendedName>
</protein>
<keyword evidence="2" id="KW-1185">Reference proteome</keyword>
<proteinExistence type="predicted"/>
<dbReference type="EMBL" id="FZOG01000001">
    <property type="protein sequence ID" value="SNR93108.1"/>
    <property type="molecule type" value="Genomic_DNA"/>
</dbReference>
<dbReference type="AlphaFoldDB" id="A0A239ADK9"/>
<sequence length="69" mass="7306">MSHINIMSVVGSAVPAALRAAGSIACWYVVVDGVQKSGPFTSLDAAIANQSVWEFELLMRHKGLQSFAA</sequence>
<evidence type="ECO:0008006" key="3">
    <source>
        <dbReference type="Google" id="ProtNLM"/>
    </source>
</evidence>
<organism evidence="1 2">
    <name type="scientific">Pseudomonas segetis</name>
    <dbReference type="NCBI Taxonomy" id="298908"/>
    <lineage>
        <taxon>Bacteria</taxon>
        <taxon>Pseudomonadati</taxon>
        <taxon>Pseudomonadota</taxon>
        <taxon>Gammaproteobacteria</taxon>
        <taxon>Pseudomonadales</taxon>
        <taxon>Pseudomonadaceae</taxon>
        <taxon>Pseudomonas</taxon>
    </lineage>
</organism>
<accession>A0A239ADK9</accession>
<name>A0A239ADK9_9PSED</name>